<dbReference type="SUPFAM" id="SSF49265">
    <property type="entry name" value="Fibronectin type III"/>
    <property type="match status" value="1"/>
</dbReference>
<sequence>MLVIAATSGARKLPPSPKKLQVRTISQHAIKVKWHDPGRLKDDGSRFYSVRYSAAGQEEKPKFVQTQEKRVRVSKLQPNTTYVFASRPWWASRAAPGAPPPLPPQGSRVSSKVVNRQHRQEATGNTRVVKVSPAVVETTVAEQRNSGLRHLVGGSRLR</sequence>
<dbReference type="CDD" id="cd00063">
    <property type="entry name" value="FN3"/>
    <property type="match status" value="1"/>
</dbReference>
<dbReference type="Proteomes" id="UP000245119">
    <property type="component" value="Linkage Group LG2"/>
</dbReference>
<protein>
    <recommendedName>
        <fullName evidence="2">Fibronectin type-III domain-containing protein</fullName>
    </recommendedName>
</protein>
<keyword evidence="4" id="KW-1185">Reference proteome</keyword>
<dbReference type="InterPro" id="IPR003961">
    <property type="entry name" value="FN3_dom"/>
</dbReference>
<reference evidence="3 4" key="1">
    <citation type="submission" date="2018-04" db="EMBL/GenBank/DDBJ databases">
        <title>The genome of golden apple snail Pomacea canaliculata provides insight into stress tolerance and invasive adaptation.</title>
        <authorList>
            <person name="Liu C."/>
            <person name="Liu B."/>
            <person name="Ren Y."/>
            <person name="Zhang Y."/>
            <person name="Wang H."/>
            <person name="Li S."/>
            <person name="Jiang F."/>
            <person name="Yin L."/>
            <person name="Zhang G."/>
            <person name="Qian W."/>
            <person name="Fan W."/>
        </authorList>
    </citation>
    <scope>NUCLEOTIDE SEQUENCE [LARGE SCALE GENOMIC DNA]</scope>
    <source>
        <strain evidence="3">SZHN2017</strain>
        <tissue evidence="3">Muscle</tissue>
    </source>
</reference>
<accession>A0A2T7PSH7</accession>
<organism evidence="3 4">
    <name type="scientific">Pomacea canaliculata</name>
    <name type="common">Golden apple snail</name>
    <dbReference type="NCBI Taxonomy" id="400727"/>
    <lineage>
        <taxon>Eukaryota</taxon>
        <taxon>Metazoa</taxon>
        <taxon>Spiralia</taxon>
        <taxon>Lophotrochozoa</taxon>
        <taxon>Mollusca</taxon>
        <taxon>Gastropoda</taxon>
        <taxon>Caenogastropoda</taxon>
        <taxon>Architaenioglossa</taxon>
        <taxon>Ampullarioidea</taxon>
        <taxon>Ampullariidae</taxon>
        <taxon>Pomacea</taxon>
    </lineage>
</organism>
<dbReference type="OrthoDB" id="6150124at2759"/>
<dbReference type="InterPro" id="IPR013783">
    <property type="entry name" value="Ig-like_fold"/>
</dbReference>
<dbReference type="Gene3D" id="2.60.40.10">
    <property type="entry name" value="Immunoglobulins"/>
    <property type="match status" value="1"/>
</dbReference>
<dbReference type="SMART" id="SM00060">
    <property type="entry name" value="FN3"/>
    <property type="match status" value="1"/>
</dbReference>
<dbReference type="Pfam" id="PF00041">
    <property type="entry name" value="fn3"/>
    <property type="match status" value="1"/>
</dbReference>
<dbReference type="AlphaFoldDB" id="A0A2T7PSH7"/>
<name>A0A2T7PSH7_POMCA</name>
<evidence type="ECO:0000313" key="3">
    <source>
        <dbReference type="EMBL" id="PVD36383.1"/>
    </source>
</evidence>
<feature type="domain" description="Fibronectin type-III" evidence="2">
    <location>
        <begin position="16"/>
        <end position="110"/>
    </location>
</feature>
<comment type="caution">
    <text evidence="3">The sequence shown here is derived from an EMBL/GenBank/DDBJ whole genome shotgun (WGS) entry which is preliminary data.</text>
</comment>
<dbReference type="EMBL" id="PZQS01000002">
    <property type="protein sequence ID" value="PVD36383.1"/>
    <property type="molecule type" value="Genomic_DNA"/>
</dbReference>
<dbReference type="InterPro" id="IPR036116">
    <property type="entry name" value="FN3_sf"/>
</dbReference>
<proteinExistence type="predicted"/>
<evidence type="ECO:0000259" key="2">
    <source>
        <dbReference type="PROSITE" id="PS50853"/>
    </source>
</evidence>
<feature type="region of interest" description="Disordered" evidence="1">
    <location>
        <begin position="93"/>
        <end position="128"/>
    </location>
</feature>
<dbReference type="PROSITE" id="PS50853">
    <property type="entry name" value="FN3"/>
    <property type="match status" value="1"/>
</dbReference>
<evidence type="ECO:0000313" key="4">
    <source>
        <dbReference type="Proteomes" id="UP000245119"/>
    </source>
</evidence>
<gene>
    <name evidence="3" type="ORF">C0Q70_03365</name>
</gene>
<evidence type="ECO:0000256" key="1">
    <source>
        <dbReference type="SAM" id="MobiDB-lite"/>
    </source>
</evidence>